<dbReference type="Proteomes" id="UP001183202">
    <property type="component" value="Unassembled WGS sequence"/>
</dbReference>
<reference evidence="3" key="1">
    <citation type="submission" date="2023-07" db="EMBL/GenBank/DDBJ databases">
        <title>30 novel species of actinomycetes from the DSMZ collection.</title>
        <authorList>
            <person name="Nouioui I."/>
        </authorList>
    </citation>
    <scope>NUCLEOTIDE SEQUENCE [LARGE SCALE GENOMIC DNA]</scope>
    <source>
        <strain evidence="3">DSM 45834</strain>
    </source>
</reference>
<evidence type="ECO:0000256" key="1">
    <source>
        <dbReference type="SAM" id="Phobius"/>
    </source>
</evidence>
<gene>
    <name evidence="2" type="ORF">RM445_12340</name>
</gene>
<evidence type="ECO:0008006" key="4">
    <source>
        <dbReference type="Google" id="ProtNLM"/>
    </source>
</evidence>
<feature type="transmembrane region" description="Helical" evidence="1">
    <location>
        <begin position="71"/>
        <end position="91"/>
    </location>
</feature>
<sequence length="136" mass="14056">MLAAVSFMWLGMVLAISFLEAPLKFRAPGVTVPLGLGIGRIVFRALNRVELVLLVAAVVAVALAPRPALVGVVAALVVLLGVQLGLVRPALNRRSGRVLAGEELPRSRGHLVYVALEVAKVALLVAAGTAAPVEVA</sequence>
<keyword evidence="1" id="KW-0812">Transmembrane</keyword>
<name>A0ABU2N8P0_9PSEU</name>
<evidence type="ECO:0000313" key="3">
    <source>
        <dbReference type="Proteomes" id="UP001183202"/>
    </source>
</evidence>
<comment type="caution">
    <text evidence="2">The sequence shown here is derived from an EMBL/GenBank/DDBJ whole genome shotgun (WGS) entry which is preliminary data.</text>
</comment>
<organism evidence="2 3">
    <name type="scientific">Pseudonocardia charpentierae</name>
    <dbReference type="NCBI Taxonomy" id="3075545"/>
    <lineage>
        <taxon>Bacteria</taxon>
        <taxon>Bacillati</taxon>
        <taxon>Actinomycetota</taxon>
        <taxon>Actinomycetes</taxon>
        <taxon>Pseudonocardiales</taxon>
        <taxon>Pseudonocardiaceae</taxon>
        <taxon>Pseudonocardia</taxon>
    </lineage>
</organism>
<feature type="transmembrane region" description="Helical" evidence="1">
    <location>
        <begin position="49"/>
        <end position="65"/>
    </location>
</feature>
<dbReference type="EMBL" id="JAVREJ010000007">
    <property type="protein sequence ID" value="MDT0350312.1"/>
    <property type="molecule type" value="Genomic_DNA"/>
</dbReference>
<proteinExistence type="predicted"/>
<dbReference type="RefSeq" id="WP_311556346.1">
    <property type="nucleotide sequence ID" value="NZ_JAVREJ010000007.1"/>
</dbReference>
<keyword evidence="3" id="KW-1185">Reference proteome</keyword>
<accession>A0ABU2N8P0</accession>
<evidence type="ECO:0000313" key="2">
    <source>
        <dbReference type="EMBL" id="MDT0350312.1"/>
    </source>
</evidence>
<keyword evidence="1" id="KW-0472">Membrane</keyword>
<protein>
    <recommendedName>
        <fullName evidence="4">Transmembrane protein</fullName>
    </recommendedName>
</protein>
<keyword evidence="1" id="KW-1133">Transmembrane helix</keyword>